<organism evidence="4">
    <name type="scientific">freshwater metagenome</name>
    <dbReference type="NCBI Taxonomy" id="449393"/>
    <lineage>
        <taxon>unclassified sequences</taxon>
        <taxon>metagenomes</taxon>
        <taxon>ecological metagenomes</taxon>
    </lineage>
</organism>
<dbReference type="PANTHER" id="PTHR10695:SF46">
    <property type="entry name" value="BIFUNCTIONAL COENZYME A SYNTHASE-RELATED"/>
    <property type="match status" value="1"/>
</dbReference>
<dbReference type="EMBL" id="CAFBOF010000002">
    <property type="protein sequence ID" value="CAB4969235.1"/>
    <property type="molecule type" value="Genomic_DNA"/>
</dbReference>
<dbReference type="HAMAP" id="MF_00376">
    <property type="entry name" value="Dephospho_CoA_kinase"/>
    <property type="match status" value="1"/>
</dbReference>
<dbReference type="GO" id="GO:0004140">
    <property type="term" value="F:dephospho-CoA kinase activity"/>
    <property type="evidence" value="ECO:0007669"/>
    <property type="project" value="InterPro"/>
</dbReference>
<evidence type="ECO:0000313" key="4">
    <source>
        <dbReference type="EMBL" id="CAB4896283.1"/>
    </source>
</evidence>
<dbReference type="NCBIfam" id="NF002879">
    <property type="entry name" value="PRK03333.1"/>
    <property type="match status" value="1"/>
</dbReference>
<accession>A0A6J7FX64</accession>
<evidence type="ECO:0000313" key="5">
    <source>
        <dbReference type="EMBL" id="CAB4969235.1"/>
    </source>
</evidence>
<dbReference type="GO" id="GO:0005524">
    <property type="term" value="F:ATP binding"/>
    <property type="evidence" value="ECO:0007669"/>
    <property type="project" value="UniProtKB-KW"/>
</dbReference>
<dbReference type="CDD" id="cd02022">
    <property type="entry name" value="DPCK"/>
    <property type="match status" value="1"/>
</dbReference>
<dbReference type="PANTHER" id="PTHR10695">
    <property type="entry name" value="DEPHOSPHO-COA KINASE-RELATED"/>
    <property type="match status" value="1"/>
</dbReference>
<evidence type="ECO:0000256" key="1">
    <source>
        <dbReference type="ARBA" id="ARBA00022741"/>
    </source>
</evidence>
<sequence>MLLVGLTGGIGSGKSTVAALLRQRGAVVVDADVIARQVVEPKTPALAALVDRFGEQILGSNGKLDRAKLAELAFATEESRRALEAITHPAINEEFTRQMLAAPPDAIVICDVPLLAESDQARNRGYPVVIVVESPIEVRLDRLEQRGITREDALRRISAQASDEERRELATILIDNSGDLSALTERVGQVATELEAIRVNSDQAH</sequence>
<dbReference type="Pfam" id="PF01121">
    <property type="entry name" value="CoaE"/>
    <property type="match status" value="1"/>
</dbReference>
<dbReference type="InterPro" id="IPR027417">
    <property type="entry name" value="P-loop_NTPase"/>
</dbReference>
<reference evidence="4" key="1">
    <citation type="submission" date="2020-05" db="EMBL/GenBank/DDBJ databases">
        <authorList>
            <person name="Chiriac C."/>
            <person name="Salcher M."/>
            <person name="Ghai R."/>
            <person name="Kavagutti S V."/>
        </authorList>
    </citation>
    <scope>NUCLEOTIDE SEQUENCE</scope>
</reference>
<dbReference type="SUPFAM" id="SSF52540">
    <property type="entry name" value="P-loop containing nucleoside triphosphate hydrolases"/>
    <property type="match status" value="1"/>
</dbReference>
<evidence type="ECO:0000313" key="6">
    <source>
        <dbReference type="EMBL" id="CAB5019100.1"/>
    </source>
</evidence>
<name>A0A6J7FX64_9ZZZZ</name>
<evidence type="ECO:0000256" key="2">
    <source>
        <dbReference type="ARBA" id="ARBA00022840"/>
    </source>
</evidence>
<dbReference type="NCBIfam" id="TIGR00152">
    <property type="entry name" value="dephospho-CoA kinase"/>
    <property type="match status" value="1"/>
</dbReference>
<dbReference type="InterPro" id="IPR001977">
    <property type="entry name" value="Depp_CoAkinase"/>
</dbReference>
<dbReference type="EMBL" id="CAFBPQ010000010">
    <property type="protein sequence ID" value="CAB5019100.1"/>
    <property type="molecule type" value="Genomic_DNA"/>
</dbReference>
<evidence type="ECO:0000313" key="3">
    <source>
        <dbReference type="EMBL" id="CAB4734171.1"/>
    </source>
</evidence>
<protein>
    <submittedName>
        <fullName evidence="4">Unannotated protein</fullName>
    </submittedName>
</protein>
<gene>
    <name evidence="3" type="ORF">UFOPK2683_01471</name>
    <name evidence="4" type="ORF">UFOPK3605_00219</name>
    <name evidence="5" type="ORF">UFOPK3897_00236</name>
    <name evidence="6" type="ORF">UFOPK4121_00540</name>
</gene>
<dbReference type="EMBL" id="CAEZYK010000115">
    <property type="protein sequence ID" value="CAB4734171.1"/>
    <property type="molecule type" value="Genomic_DNA"/>
</dbReference>
<dbReference type="GO" id="GO:0015937">
    <property type="term" value="P:coenzyme A biosynthetic process"/>
    <property type="evidence" value="ECO:0007669"/>
    <property type="project" value="InterPro"/>
</dbReference>
<dbReference type="EMBL" id="CAFBMM010000003">
    <property type="protein sequence ID" value="CAB4896283.1"/>
    <property type="molecule type" value="Genomic_DNA"/>
</dbReference>
<keyword evidence="1" id="KW-0547">Nucleotide-binding</keyword>
<dbReference type="PROSITE" id="PS51219">
    <property type="entry name" value="DPCK"/>
    <property type="match status" value="1"/>
</dbReference>
<dbReference type="AlphaFoldDB" id="A0A6J7FX64"/>
<dbReference type="Gene3D" id="3.40.50.300">
    <property type="entry name" value="P-loop containing nucleotide triphosphate hydrolases"/>
    <property type="match status" value="1"/>
</dbReference>
<keyword evidence="2" id="KW-0067">ATP-binding</keyword>
<proteinExistence type="inferred from homology"/>